<feature type="region of interest" description="Disordered" evidence="4">
    <location>
        <begin position="1"/>
        <end position="22"/>
    </location>
</feature>
<evidence type="ECO:0000313" key="6">
    <source>
        <dbReference type="EMBL" id="AMD87298.1"/>
    </source>
</evidence>
<dbReference type="GO" id="GO:0004081">
    <property type="term" value="F:bis(5'-nucleosyl)-tetraphosphatase (asymmetrical) activity"/>
    <property type="evidence" value="ECO:0007669"/>
    <property type="project" value="TreeGrafter"/>
</dbReference>
<dbReference type="InterPro" id="IPR051325">
    <property type="entry name" value="Nudix_hydrolase_domain"/>
</dbReference>
<dbReference type="OrthoDB" id="4287477at2"/>
<dbReference type="CDD" id="cd03673">
    <property type="entry name" value="NUDIX_Ap6A_hydrolase"/>
    <property type="match status" value="1"/>
</dbReference>
<dbReference type="EMBL" id="CP014228">
    <property type="protein sequence ID" value="AMD87298.1"/>
    <property type="molecule type" value="Genomic_DNA"/>
</dbReference>
<dbReference type="InterPro" id="IPR013078">
    <property type="entry name" value="His_Pase_superF_clade-1"/>
</dbReference>
<evidence type="ECO:0000259" key="5">
    <source>
        <dbReference type="PROSITE" id="PS51462"/>
    </source>
</evidence>
<dbReference type="GO" id="GO:0006167">
    <property type="term" value="P:AMP biosynthetic process"/>
    <property type="evidence" value="ECO:0007669"/>
    <property type="project" value="TreeGrafter"/>
</dbReference>
<dbReference type="Proteomes" id="UP000065220">
    <property type="component" value="Chromosome"/>
</dbReference>
<protein>
    <submittedName>
        <fullName evidence="6">NTP pyrophosphohydrolase</fullName>
    </submittedName>
</protein>
<dbReference type="Gene3D" id="3.90.79.10">
    <property type="entry name" value="Nucleoside Triphosphate Pyrophosphohydrolase"/>
    <property type="match status" value="1"/>
</dbReference>
<evidence type="ECO:0000313" key="7">
    <source>
        <dbReference type="Proteomes" id="UP000065220"/>
    </source>
</evidence>
<dbReference type="RefSeq" id="WP_067941827.1">
    <property type="nucleotide sequence ID" value="NZ_CP014228.1"/>
</dbReference>
<evidence type="ECO:0000256" key="3">
    <source>
        <dbReference type="RuleBase" id="RU003476"/>
    </source>
</evidence>
<feature type="compositionally biased region" description="Low complexity" evidence="4">
    <location>
        <begin position="1"/>
        <end position="13"/>
    </location>
</feature>
<keyword evidence="2 3" id="KW-0378">Hydrolase</keyword>
<dbReference type="SUPFAM" id="SSF53254">
    <property type="entry name" value="Phosphoglycerate mutase-like"/>
    <property type="match status" value="1"/>
</dbReference>
<accession>A0A0X8JF51</accession>
<dbReference type="AlphaFoldDB" id="A0A0X8JF51"/>
<keyword evidence="7" id="KW-1185">Reference proteome</keyword>
<dbReference type="GO" id="GO:0006754">
    <property type="term" value="P:ATP biosynthetic process"/>
    <property type="evidence" value="ECO:0007669"/>
    <property type="project" value="TreeGrafter"/>
</dbReference>
<reference evidence="7" key="1">
    <citation type="submission" date="2016-02" db="EMBL/GenBank/DDBJ databases">
        <authorList>
            <person name="Holder M.E."/>
            <person name="Ajami N.J."/>
            <person name="Petrosino J.F."/>
        </authorList>
    </citation>
    <scope>NUCLEOTIDE SEQUENCE [LARGE SCALE GENOMIC DNA]</scope>
    <source>
        <strain evidence="7">CCUG 36733</strain>
    </source>
</reference>
<dbReference type="PANTHER" id="PTHR21340:SF0">
    <property type="entry name" value="BIS(5'-NUCLEOSYL)-TETRAPHOSPHATASE [ASYMMETRICAL]"/>
    <property type="match status" value="1"/>
</dbReference>
<gene>
    <name evidence="6" type="ORF">AXF14_06500</name>
</gene>
<evidence type="ECO:0000256" key="1">
    <source>
        <dbReference type="ARBA" id="ARBA00005582"/>
    </source>
</evidence>
<dbReference type="PROSITE" id="PS00893">
    <property type="entry name" value="NUDIX_BOX"/>
    <property type="match status" value="1"/>
</dbReference>
<dbReference type="InterPro" id="IPR015797">
    <property type="entry name" value="NUDIX_hydrolase-like_dom_sf"/>
</dbReference>
<dbReference type="InterPro" id="IPR020476">
    <property type="entry name" value="Nudix_hydrolase"/>
</dbReference>
<dbReference type="InterPro" id="IPR000086">
    <property type="entry name" value="NUDIX_hydrolase_dom"/>
</dbReference>
<dbReference type="Pfam" id="PF00300">
    <property type="entry name" value="His_Phos_1"/>
    <property type="match status" value="1"/>
</dbReference>
<comment type="similarity">
    <text evidence="1 3">Belongs to the Nudix hydrolase family.</text>
</comment>
<sequence length="352" mass="38977">MAKSVKSSKSSAPEAEKSGGKKVVRAAGALVWREAGKNLEVLLVHRPKYDDWSFPKGKVEEGESLQTCAVREVGEETGAAIRLEQPLTTIRYKLSDGARKEVHYWAARELRGDDPALAARAAVEPAPAAEIDGVEWMTSKEARKRLTHGVDRDLLGELVDLWEDGKLDTWTFVLVRHARAVKRSVWNRPKERSAEEDEATRPLTKDQGEVRATAVVPVLAAYGVGRVVTSPWKRCVDTVAPFAAAAGLELETDPALTEHAHAKKPKDVRKAVSRVIRERCRPVALCTHRPVLPSVMDEIAEYAPGKLLRSVPDQDPWLKTGEIMVVHMARRPRGKVRAVAIEKQRPVLSEGR</sequence>
<organism evidence="6 7">
    <name type="scientific">Actinomyces radicidentis</name>
    <dbReference type="NCBI Taxonomy" id="111015"/>
    <lineage>
        <taxon>Bacteria</taxon>
        <taxon>Bacillati</taxon>
        <taxon>Actinomycetota</taxon>
        <taxon>Actinomycetes</taxon>
        <taxon>Actinomycetales</taxon>
        <taxon>Actinomycetaceae</taxon>
        <taxon>Actinomyces</taxon>
    </lineage>
</organism>
<proteinExistence type="inferred from homology"/>
<dbReference type="PANTHER" id="PTHR21340">
    <property type="entry name" value="DIADENOSINE 5,5-P1,P4-TETRAPHOSPHATE PYROPHOSPHOHYDROLASE MUTT"/>
    <property type="match status" value="1"/>
</dbReference>
<dbReference type="SUPFAM" id="SSF55811">
    <property type="entry name" value="Nudix"/>
    <property type="match status" value="1"/>
</dbReference>
<dbReference type="PRINTS" id="PR00502">
    <property type="entry name" value="NUDIXFAMILY"/>
</dbReference>
<dbReference type="InterPro" id="IPR020084">
    <property type="entry name" value="NUDIX_hydrolase_CS"/>
</dbReference>
<name>A0A0X8JF51_ACTRD</name>
<dbReference type="PROSITE" id="PS51462">
    <property type="entry name" value="NUDIX"/>
    <property type="match status" value="1"/>
</dbReference>
<dbReference type="InterPro" id="IPR029033">
    <property type="entry name" value="His_PPase_superfam"/>
</dbReference>
<dbReference type="Pfam" id="PF00293">
    <property type="entry name" value="NUDIX"/>
    <property type="match status" value="1"/>
</dbReference>
<dbReference type="CDD" id="cd07067">
    <property type="entry name" value="HP_PGM_like"/>
    <property type="match status" value="1"/>
</dbReference>
<dbReference type="KEGG" id="ard:AXF14_06500"/>
<dbReference type="Gene3D" id="3.40.50.1240">
    <property type="entry name" value="Phosphoglycerate mutase-like"/>
    <property type="match status" value="1"/>
</dbReference>
<feature type="domain" description="Nudix hydrolase" evidence="5">
    <location>
        <begin position="22"/>
        <end position="159"/>
    </location>
</feature>
<evidence type="ECO:0000256" key="2">
    <source>
        <dbReference type="ARBA" id="ARBA00022801"/>
    </source>
</evidence>
<evidence type="ECO:0000256" key="4">
    <source>
        <dbReference type="SAM" id="MobiDB-lite"/>
    </source>
</evidence>